<dbReference type="SMART" id="SM00733">
    <property type="entry name" value="Mterf"/>
    <property type="match status" value="3"/>
</dbReference>
<sequence>MLLKSLLLRPIADFTLFRTVTAATYIRTCNKNQPKMVILHARTLNTRHRNQHASRIANKSDDGIEESKSRLISGMNFESSNHALPFTKLPIRTLLHIYKTTKNDHKNNYCKNRLYYIAHRIKCSPAELSERMAQRTFIYSLSFDWLASSLNVLLEMGVPGDRIIRDLWVLKYNHVTIRQRLQKVKDMGIETLYPWMVRCSEDILNRYISISKETKDILGDTKSTLIYLANRLNVPPEAITEKCHKIPALQTIRVTKVKSFLDFLINQGFDVNDIANKPRVLTSSQKTVEQRLDILRKLGLTEINLNALCKSRKDFQKYVDSIESAANTSESDNT</sequence>
<dbReference type="EMBL" id="GDQN01002739">
    <property type="protein sequence ID" value="JAT88315.1"/>
    <property type="molecule type" value="Transcribed_RNA"/>
</dbReference>
<evidence type="ECO:0000256" key="1">
    <source>
        <dbReference type="ARBA" id="ARBA00007692"/>
    </source>
</evidence>
<dbReference type="PANTHER" id="PTHR15437:SF6">
    <property type="entry name" value="TRANSCRIPTION TERMINATION FACTOR, MITOCHONDRIAL"/>
    <property type="match status" value="1"/>
</dbReference>
<dbReference type="InterPro" id="IPR038538">
    <property type="entry name" value="MTERF_sf"/>
</dbReference>
<dbReference type="GO" id="GO:0006393">
    <property type="term" value="P:termination of mitochondrial transcription"/>
    <property type="evidence" value="ECO:0007669"/>
    <property type="project" value="TreeGrafter"/>
</dbReference>
<evidence type="ECO:0000256" key="3">
    <source>
        <dbReference type="SAM" id="SignalP"/>
    </source>
</evidence>
<reference evidence="4" key="1">
    <citation type="submission" date="2015-09" db="EMBL/GenBank/DDBJ databases">
        <title>De novo assembly of Pectinophora gossypiella (Pink Bollworm) gut transcriptome.</title>
        <authorList>
            <person name="Tassone E.E."/>
        </authorList>
    </citation>
    <scope>NUCLEOTIDE SEQUENCE</scope>
</reference>
<keyword evidence="3" id="KW-0732">Signal</keyword>
<keyword evidence="2" id="KW-0809">Transit peptide</keyword>
<dbReference type="InterPro" id="IPR003690">
    <property type="entry name" value="MTERF"/>
</dbReference>
<name>A0A1E1WMV2_PECGO</name>
<accession>A0A1E1WMV2</accession>
<evidence type="ECO:0000313" key="4">
    <source>
        <dbReference type="EMBL" id="JAT88315.1"/>
    </source>
</evidence>
<evidence type="ECO:0000256" key="2">
    <source>
        <dbReference type="ARBA" id="ARBA00022946"/>
    </source>
</evidence>
<comment type="similarity">
    <text evidence="1">Belongs to the mTERF family.</text>
</comment>
<proteinExistence type="inferred from homology"/>
<feature type="chain" id="PRO_5009115586" description="Transcription termination factor, mitochondrial" evidence="3">
    <location>
        <begin position="23"/>
        <end position="334"/>
    </location>
</feature>
<protein>
    <recommendedName>
        <fullName evidence="5">Transcription termination factor, mitochondrial</fullName>
    </recommendedName>
</protein>
<organism evidence="4">
    <name type="scientific">Pectinophora gossypiella</name>
    <name type="common">Cotton pink bollworm</name>
    <name type="synonym">Depressaria gossypiella</name>
    <dbReference type="NCBI Taxonomy" id="13191"/>
    <lineage>
        <taxon>Eukaryota</taxon>
        <taxon>Metazoa</taxon>
        <taxon>Ecdysozoa</taxon>
        <taxon>Arthropoda</taxon>
        <taxon>Hexapoda</taxon>
        <taxon>Insecta</taxon>
        <taxon>Pterygota</taxon>
        <taxon>Neoptera</taxon>
        <taxon>Endopterygota</taxon>
        <taxon>Lepidoptera</taxon>
        <taxon>Glossata</taxon>
        <taxon>Ditrysia</taxon>
        <taxon>Gelechioidea</taxon>
        <taxon>Gelechiidae</taxon>
        <taxon>Apatetrinae</taxon>
        <taxon>Pectinophora</taxon>
    </lineage>
</organism>
<dbReference type="GO" id="GO:0003676">
    <property type="term" value="F:nucleic acid binding"/>
    <property type="evidence" value="ECO:0007669"/>
    <property type="project" value="InterPro"/>
</dbReference>
<evidence type="ECO:0008006" key="5">
    <source>
        <dbReference type="Google" id="ProtNLM"/>
    </source>
</evidence>
<dbReference type="Gene3D" id="1.25.70.10">
    <property type="entry name" value="Transcription termination factor 3, mitochondrial"/>
    <property type="match status" value="1"/>
</dbReference>
<gene>
    <name evidence="4" type="ORF">g.9623</name>
</gene>
<dbReference type="AlphaFoldDB" id="A0A1E1WMV2"/>
<dbReference type="GO" id="GO:0005759">
    <property type="term" value="C:mitochondrial matrix"/>
    <property type="evidence" value="ECO:0007669"/>
    <property type="project" value="TreeGrafter"/>
</dbReference>
<dbReference type="OrthoDB" id="75923at2759"/>
<feature type="signal peptide" evidence="3">
    <location>
        <begin position="1"/>
        <end position="22"/>
    </location>
</feature>
<dbReference type="PANTHER" id="PTHR15437">
    <property type="entry name" value="TRANSCRIPTION TERMINATION FACTOR, MITOCHONDRIAL"/>
    <property type="match status" value="1"/>
</dbReference>